<accession>A0AAV9PPT4</accession>
<gene>
    <name evidence="1" type="ORF">LTR77_000901</name>
</gene>
<dbReference type="GeneID" id="89922250"/>
<organism evidence="1 2">
    <name type="scientific">Saxophila tyrrhenica</name>
    <dbReference type="NCBI Taxonomy" id="1690608"/>
    <lineage>
        <taxon>Eukaryota</taxon>
        <taxon>Fungi</taxon>
        <taxon>Dikarya</taxon>
        <taxon>Ascomycota</taxon>
        <taxon>Pezizomycotina</taxon>
        <taxon>Dothideomycetes</taxon>
        <taxon>Dothideomycetidae</taxon>
        <taxon>Mycosphaerellales</taxon>
        <taxon>Extremaceae</taxon>
        <taxon>Saxophila</taxon>
    </lineage>
</organism>
<dbReference type="PANTHER" id="PTHR39598:SF1">
    <property type="entry name" value="AUSTINOID BIOSYNTHESIS CLUSTERS PROTEIN F-RELATED"/>
    <property type="match status" value="1"/>
</dbReference>
<dbReference type="PANTHER" id="PTHR39598">
    <property type="entry name" value="AUSTINOL SYNTHESIS PROTEIN F-RELATED"/>
    <property type="match status" value="1"/>
</dbReference>
<keyword evidence="2" id="KW-1185">Reference proteome</keyword>
<dbReference type="Proteomes" id="UP001337655">
    <property type="component" value="Unassembled WGS sequence"/>
</dbReference>
<dbReference type="RefSeq" id="XP_064664399.1">
    <property type="nucleotide sequence ID" value="XM_064798165.1"/>
</dbReference>
<name>A0AAV9PPT4_9PEZI</name>
<comment type="caution">
    <text evidence="1">The sequence shown here is derived from an EMBL/GenBank/DDBJ whole genome shotgun (WGS) entry which is preliminary data.</text>
</comment>
<protein>
    <recommendedName>
        <fullName evidence="3">SnoaL-like domain-containing protein</fullName>
    </recommendedName>
</protein>
<dbReference type="InterPro" id="IPR032710">
    <property type="entry name" value="NTF2-like_dom_sf"/>
</dbReference>
<sequence>MASEKATTMRTAAEALVMSFNGDWSEKTLEAAMAARAPECMHAMLPKSLNLPPKSNDDWTAHFKHMVGKIGDATMTIHDVVVAPEEKRVVIYSIMDAISVVGPFHNEYTWFFTFDDHGTKIVRIDEMLDSAATKDMMARLAKAREQEGKA</sequence>
<dbReference type="SUPFAM" id="SSF54427">
    <property type="entry name" value="NTF2-like"/>
    <property type="match status" value="1"/>
</dbReference>
<reference evidence="1 2" key="1">
    <citation type="submission" date="2023-08" db="EMBL/GenBank/DDBJ databases">
        <title>Black Yeasts Isolated from many extreme environments.</title>
        <authorList>
            <person name="Coleine C."/>
            <person name="Stajich J.E."/>
            <person name="Selbmann L."/>
        </authorList>
    </citation>
    <scope>NUCLEOTIDE SEQUENCE [LARGE SCALE GENOMIC DNA]</scope>
    <source>
        <strain evidence="1 2">CCFEE 5935</strain>
    </source>
</reference>
<evidence type="ECO:0000313" key="1">
    <source>
        <dbReference type="EMBL" id="KAK5175761.1"/>
    </source>
</evidence>
<evidence type="ECO:0008006" key="3">
    <source>
        <dbReference type="Google" id="ProtNLM"/>
    </source>
</evidence>
<dbReference type="AlphaFoldDB" id="A0AAV9PPT4"/>
<proteinExistence type="predicted"/>
<dbReference type="EMBL" id="JAVRRT010000001">
    <property type="protein sequence ID" value="KAK5175761.1"/>
    <property type="molecule type" value="Genomic_DNA"/>
</dbReference>
<dbReference type="InterPro" id="IPR050977">
    <property type="entry name" value="Fungal_Meroterpenoid_Isomerase"/>
</dbReference>
<evidence type="ECO:0000313" key="2">
    <source>
        <dbReference type="Proteomes" id="UP001337655"/>
    </source>
</evidence>
<dbReference type="Gene3D" id="3.10.450.50">
    <property type="match status" value="1"/>
</dbReference>